<evidence type="ECO:0000313" key="1">
    <source>
        <dbReference type="EnsemblPlants" id="AET3Gv20377500.5"/>
    </source>
</evidence>
<keyword evidence="2" id="KW-1185">Reference proteome</keyword>
<reference evidence="1" key="4">
    <citation type="submission" date="2019-03" db="UniProtKB">
        <authorList>
            <consortium name="EnsemblPlants"/>
        </authorList>
    </citation>
    <scope>IDENTIFICATION</scope>
</reference>
<dbReference type="AlphaFoldDB" id="A0A453EKE9"/>
<reference evidence="1" key="3">
    <citation type="journal article" date="2017" name="Nature">
        <title>Genome sequence of the progenitor of the wheat D genome Aegilops tauschii.</title>
        <authorList>
            <person name="Luo M.C."/>
            <person name="Gu Y.Q."/>
            <person name="Puiu D."/>
            <person name="Wang H."/>
            <person name="Twardziok S.O."/>
            <person name="Deal K.R."/>
            <person name="Huo N."/>
            <person name="Zhu T."/>
            <person name="Wang L."/>
            <person name="Wang Y."/>
            <person name="McGuire P.E."/>
            <person name="Liu S."/>
            <person name="Long H."/>
            <person name="Ramasamy R.K."/>
            <person name="Rodriguez J.C."/>
            <person name="Van S.L."/>
            <person name="Yuan L."/>
            <person name="Wang Z."/>
            <person name="Xia Z."/>
            <person name="Xiao L."/>
            <person name="Anderson O.D."/>
            <person name="Ouyang S."/>
            <person name="Liang Y."/>
            <person name="Zimin A.V."/>
            <person name="Pertea G."/>
            <person name="Qi P."/>
            <person name="Bennetzen J.L."/>
            <person name="Dai X."/>
            <person name="Dawson M.W."/>
            <person name="Muller H.G."/>
            <person name="Kugler K."/>
            <person name="Rivarola-Duarte L."/>
            <person name="Spannagl M."/>
            <person name="Mayer K.F.X."/>
            <person name="Lu F.H."/>
            <person name="Bevan M.W."/>
            <person name="Leroy P."/>
            <person name="Li P."/>
            <person name="You F.M."/>
            <person name="Sun Q."/>
            <person name="Liu Z."/>
            <person name="Lyons E."/>
            <person name="Wicker T."/>
            <person name="Salzberg S.L."/>
            <person name="Devos K.M."/>
            <person name="Dvorak J."/>
        </authorList>
    </citation>
    <scope>NUCLEOTIDE SEQUENCE [LARGE SCALE GENOMIC DNA]</scope>
    <source>
        <strain evidence="1">cv. AL8/78</strain>
    </source>
</reference>
<reference evidence="2" key="2">
    <citation type="journal article" date="2017" name="Nat. Plants">
        <title>The Aegilops tauschii genome reveals multiple impacts of transposons.</title>
        <authorList>
            <person name="Zhao G."/>
            <person name="Zou C."/>
            <person name="Li K."/>
            <person name="Wang K."/>
            <person name="Li T."/>
            <person name="Gao L."/>
            <person name="Zhang X."/>
            <person name="Wang H."/>
            <person name="Yang Z."/>
            <person name="Liu X."/>
            <person name="Jiang W."/>
            <person name="Mao L."/>
            <person name="Kong X."/>
            <person name="Jiao Y."/>
            <person name="Jia J."/>
        </authorList>
    </citation>
    <scope>NUCLEOTIDE SEQUENCE [LARGE SCALE GENOMIC DNA]</scope>
    <source>
        <strain evidence="2">cv. AL8/78</strain>
    </source>
</reference>
<dbReference type="Gramene" id="AET3Gv20377500.5">
    <property type="protein sequence ID" value="AET3Gv20377500.5"/>
    <property type="gene ID" value="AET3Gv20377500"/>
</dbReference>
<protein>
    <submittedName>
        <fullName evidence="1">Uncharacterized protein</fullName>
    </submittedName>
</protein>
<dbReference type="PANTHER" id="PTHR37212:SF2">
    <property type="entry name" value="ACTIN PROTEIN 2_3 COMPLEX SUBUNIT-LIKE PROTEIN"/>
    <property type="match status" value="1"/>
</dbReference>
<dbReference type="Proteomes" id="UP000015105">
    <property type="component" value="Chromosome 3D"/>
</dbReference>
<dbReference type="PANTHER" id="PTHR37212">
    <property type="entry name" value="ACTIN PROTEIN 2/3 COMPLEX SUBUNIT-LIKE PROTEIN"/>
    <property type="match status" value="1"/>
</dbReference>
<proteinExistence type="predicted"/>
<reference evidence="1" key="5">
    <citation type="journal article" date="2021" name="G3 (Bethesda)">
        <title>Aegilops tauschii genome assembly Aet v5.0 features greater sequence contiguity and improved annotation.</title>
        <authorList>
            <person name="Wang L."/>
            <person name="Zhu T."/>
            <person name="Rodriguez J.C."/>
            <person name="Deal K.R."/>
            <person name="Dubcovsky J."/>
            <person name="McGuire P.E."/>
            <person name="Lux T."/>
            <person name="Spannagl M."/>
            <person name="Mayer K.F.X."/>
            <person name="Baldrich P."/>
            <person name="Meyers B.C."/>
            <person name="Huo N."/>
            <person name="Gu Y.Q."/>
            <person name="Zhou H."/>
            <person name="Devos K.M."/>
            <person name="Bennetzen J.L."/>
            <person name="Unver T."/>
            <person name="Budak H."/>
            <person name="Gulick P.J."/>
            <person name="Galiba G."/>
            <person name="Kalapos B."/>
            <person name="Nelson D.R."/>
            <person name="Li P."/>
            <person name="You F.M."/>
            <person name="Luo M.C."/>
            <person name="Dvorak J."/>
        </authorList>
    </citation>
    <scope>NUCLEOTIDE SEQUENCE [LARGE SCALE GENOMIC DNA]</scope>
    <source>
        <strain evidence="1">cv. AL8/78</strain>
    </source>
</reference>
<organism evidence="1 2">
    <name type="scientific">Aegilops tauschii subsp. strangulata</name>
    <name type="common">Goatgrass</name>
    <dbReference type="NCBI Taxonomy" id="200361"/>
    <lineage>
        <taxon>Eukaryota</taxon>
        <taxon>Viridiplantae</taxon>
        <taxon>Streptophyta</taxon>
        <taxon>Embryophyta</taxon>
        <taxon>Tracheophyta</taxon>
        <taxon>Spermatophyta</taxon>
        <taxon>Magnoliopsida</taxon>
        <taxon>Liliopsida</taxon>
        <taxon>Poales</taxon>
        <taxon>Poaceae</taxon>
        <taxon>BOP clade</taxon>
        <taxon>Pooideae</taxon>
        <taxon>Triticodae</taxon>
        <taxon>Triticeae</taxon>
        <taxon>Triticinae</taxon>
        <taxon>Aegilops</taxon>
    </lineage>
</organism>
<evidence type="ECO:0000313" key="2">
    <source>
        <dbReference type="Proteomes" id="UP000015105"/>
    </source>
</evidence>
<accession>A0A453EKE9</accession>
<sequence>MDPGEDVPQWGQQVFGCQKSPSVLNSTGVENCQLLQSFCGDEQLGFDLEIERGEGFFEGMLINGWLLKLVLLYGSVEDSIDDKPFVNLGYFPSYSILMGAILNYGYLHDAPSTKTCTSEIAVADGGPPQNITAWLRVVSACCKIRKMHAVFSPSEAEDVLVIVISLFLDRRLEGLLLILGDCLNSLISYFNTSEWESSCLIVAESISKRVKMDLNCLRLVDCITGTNDRSKFLRSQLALQLLKNSFGLKVANVERILKSVTSINVKEKECNFFMLYVHIVLMDNLLFSSDAFRNKTAIIDAWRIFLRNCSTHIGCTDWRFYASKVRNKASYLLQGAMLKRPAGSGNIPAK</sequence>
<reference evidence="2" key="1">
    <citation type="journal article" date="2014" name="Science">
        <title>Ancient hybridizations among the ancestral genomes of bread wheat.</title>
        <authorList>
            <consortium name="International Wheat Genome Sequencing Consortium,"/>
            <person name="Marcussen T."/>
            <person name="Sandve S.R."/>
            <person name="Heier L."/>
            <person name="Spannagl M."/>
            <person name="Pfeifer M."/>
            <person name="Jakobsen K.S."/>
            <person name="Wulff B.B."/>
            <person name="Steuernagel B."/>
            <person name="Mayer K.F."/>
            <person name="Olsen O.A."/>
        </authorList>
    </citation>
    <scope>NUCLEOTIDE SEQUENCE [LARGE SCALE GENOMIC DNA]</scope>
    <source>
        <strain evidence="2">cv. AL8/78</strain>
    </source>
</reference>
<name>A0A453EKE9_AEGTS</name>
<dbReference type="EnsemblPlants" id="AET3Gv20377500.5">
    <property type="protein sequence ID" value="AET3Gv20377500.5"/>
    <property type="gene ID" value="AET3Gv20377500"/>
</dbReference>